<dbReference type="EMBL" id="JAKJXO020000015">
    <property type="protein sequence ID" value="KAL1595949.1"/>
    <property type="molecule type" value="Genomic_DNA"/>
</dbReference>
<feature type="domain" description="Heterokaryon incompatibility" evidence="1">
    <location>
        <begin position="21"/>
        <end position="113"/>
    </location>
</feature>
<reference evidence="2 3" key="1">
    <citation type="submission" date="2024-02" db="EMBL/GenBank/DDBJ databases">
        <title>De novo assembly and annotation of 12 fungi associated with fruit tree decline syndrome in Ontario, Canada.</title>
        <authorList>
            <person name="Sulman M."/>
            <person name="Ellouze W."/>
            <person name="Ilyukhin E."/>
        </authorList>
    </citation>
    <scope>NUCLEOTIDE SEQUENCE [LARGE SCALE GENOMIC DNA]</scope>
    <source>
        <strain evidence="2 3">M42-189</strain>
    </source>
</reference>
<gene>
    <name evidence="2" type="ORF">SLS60_009639</name>
</gene>
<dbReference type="Pfam" id="PF06985">
    <property type="entry name" value="HET"/>
    <property type="match status" value="1"/>
</dbReference>
<comment type="caution">
    <text evidence="2">The sequence shown here is derived from an EMBL/GenBank/DDBJ whole genome shotgun (WGS) entry which is preliminary data.</text>
</comment>
<evidence type="ECO:0000313" key="3">
    <source>
        <dbReference type="Proteomes" id="UP001521785"/>
    </source>
</evidence>
<accession>A0ABR3QVM4</accession>
<name>A0ABR3QVM4_9PLEO</name>
<dbReference type="PANTHER" id="PTHR10622:SF10">
    <property type="entry name" value="HET DOMAIN-CONTAINING PROTEIN"/>
    <property type="match status" value="1"/>
</dbReference>
<organism evidence="2 3">
    <name type="scientific">Paraconiothyrium brasiliense</name>
    <dbReference type="NCBI Taxonomy" id="300254"/>
    <lineage>
        <taxon>Eukaryota</taxon>
        <taxon>Fungi</taxon>
        <taxon>Dikarya</taxon>
        <taxon>Ascomycota</taxon>
        <taxon>Pezizomycotina</taxon>
        <taxon>Dothideomycetes</taxon>
        <taxon>Pleosporomycetidae</taxon>
        <taxon>Pleosporales</taxon>
        <taxon>Massarineae</taxon>
        <taxon>Didymosphaeriaceae</taxon>
        <taxon>Paraconiothyrium</taxon>
    </lineage>
</organism>
<sequence>MWLLNTKTITLSQQTEDPVPYAILSHRWGNDEDEVSFVDIQNSEVAQRKKGFDKIKGCCAQALRNGLEYVWVDTCCIDKSSSAELQEAINSMYLWYEQSDVCYAYLEDVSRKSRHLIEQSEWFTRGWTLQELLAPKGLLEALICDEPVNVWHLVVHFFDASWNPLGSLAELVKSIHKATNIRKDLLRGEVKLQDCSIAERMSWAAGRRTKRIEDRAYSLFGIFQVHLPMLYGEREAAFQRLQQAILKVAEDDTLFAWTGVSKQFGGLLAPNLEAFNDGALFRASSGGPNLRISGSDAPERRIGITTQLYPWCTDTYVVFLGCENIEHGDARGTKSIAGIYLRTLKEDDDFARVEIDGKDMAYFTADEYQSCLDKGKTEIRTPYKPIARNTWMMERSISVRQLSLSQEHQSYLKPRVYGFSISMPVERHLAYFIDHDGALDDHMKRQHNVYNMSYDESTSEWNPEKGILRAFDGVVLERGIIGTLKSPHFSETRTQSKTIQDIHFGFDHFFNPTLFIRHNELINAKENIDNFCDNTGPSDRSVVLYEPKSSGGFDGFSGFENGFNAEVSPKLIKPNEEANFWTETSLQPGHLDHPERNFWAFKGDRKSGLNTCLTGLTGWEGARIRLTKVETDKGLVWDLQMNAYKQNRELVGWPSGGKKKKKSARF</sequence>
<protein>
    <recommendedName>
        <fullName evidence="1">Heterokaryon incompatibility domain-containing protein</fullName>
    </recommendedName>
</protein>
<dbReference type="InterPro" id="IPR010730">
    <property type="entry name" value="HET"/>
</dbReference>
<keyword evidence="3" id="KW-1185">Reference proteome</keyword>
<dbReference type="PANTHER" id="PTHR10622">
    <property type="entry name" value="HET DOMAIN-CONTAINING PROTEIN"/>
    <property type="match status" value="1"/>
</dbReference>
<dbReference type="Proteomes" id="UP001521785">
    <property type="component" value="Unassembled WGS sequence"/>
</dbReference>
<evidence type="ECO:0000313" key="2">
    <source>
        <dbReference type="EMBL" id="KAL1595949.1"/>
    </source>
</evidence>
<proteinExistence type="predicted"/>
<evidence type="ECO:0000259" key="1">
    <source>
        <dbReference type="Pfam" id="PF06985"/>
    </source>
</evidence>